<evidence type="ECO:0000256" key="1">
    <source>
        <dbReference type="ARBA" id="ARBA00022837"/>
    </source>
</evidence>
<evidence type="ECO:0000313" key="5">
    <source>
        <dbReference type="RefSeq" id="XP_012946587.2"/>
    </source>
</evidence>
<dbReference type="Gene3D" id="1.10.238.10">
    <property type="entry name" value="EF-hand"/>
    <property type="match status" value="1"/>
</dbReference>
<feature type="compositionally biased region" description="Basic and acidic residues" evidence="2">
    <location>
        <begin position="365"/>
        <end position="377"/>
    </location>
</feature>
<reference evidence="5" key="1">
    <citation type="submission" date="2025-08" db="UniProtKB">
        <authorList>
            <consortium name="RefSeq"/>
        </authorList>
    </citation>
    <scope>IDENTIFICATION</scope>
</reference>
<accession>A0ABM1AFD1</accession>
<evidence type="ECO:0000256" key="2">
    <source>
        <dbReference type="SAM" id="MobiDB-lite"/>
    </source>
</evidence>
<dbReference type="InterPro" id="IPR011992">
    <property type="entry name" value="EF-hand-dom_pair"/>
</dbReference>
<dbReference type="PANTHER" id="PTHR23347:SF6">
    <property type="entry name" value="FI17904P1"/>
    <property type="match status" value="1"/>
</dbReference>
<dbReference type="SUPFAM" id="SSF47473">
    <property type="entry name" value="EF-hand"/>
    <property type="match status" value="1"/>
</dbReference>
<protein>
    <submittedName>
        <fullName evidence="5">Colorectal mutant cancer protein</fullName>
    </submittedName>
</protein>
<organism evidence="4 5">
    <name type="scientific">Aplysia californica</name>
    <name type="common">California sea hare</name>
    <dbReference type="NCBI Taxonomy" id="6500"/>
    <lineage>
        <taxon>Eukaryota</taxon>
        <taxon>Metazoa</taxon>
        <taxon>Spiralia</taxon>
        <taxon>Lophotrochozoa</taxon>
        <taxon>Mollusca</taxon>
        <taxon>Gastropoda</taxon>
        <taxon>Heterobranchia</taxon>
        <taxon>Euthyneura</taxon>
        <taxon>Tectipleura</taxon>
        <taxon>Aplysiida</taxon>
        <taxon>Aplysioidea</taxon>
        <taxon>Aplysiidae</taxon>
        <taxon>Aplysia</taxon>
    </lineage>
</organism>
<dbReference type="PANTHER" id="PTHR23347">
    <property type="entry name" value="COLORECTAL MUTANT CANCER PROTEIN MCC PROTEIN -RELATED"/>
    <property type="match status" value="1"/>
</dbReference>
<feature type="non-terminal residue" evidence="5">
    <location>
        <position position="552"/>
    </location>
</feature>
<feature type="compositionally biased region" description="Low complexity" evidence="2">
    <location>
        <begin position="1"/>
        <end position="26"/>
    </location>
</feature>
<evidence type="ECO:0000313" key="4">
    <source>
        <dbReference type="Proteomes" id="UP000694888"/>
    </source>
</evidence>
<feature type="compositionally biased region" description="Basic and acidic residues" evidence="2">
    <location>
        <begin position="241"/>
        <end position="255"/>
    </location>
</feature>
<dbReference type="RefSeq" id="XP_012946587.2">
    <property type="nucleotide sequence ID" value="XM_013091133.2"/>
</dbReference>
<dbReference type="InterPro" id="IPR002048">
    <property type="entry name" value="EF_hand_dom"/>
</dbReference>
<feature type="region of interest" description="Disordered" evidence="2">
    <location>
        <begin position="302"/>
        <end position="327"/>
    </location>
</feature>
<keyword evidence="4" id="KW-1185">Reference proteome</keyword>
<feature type="compositionally biased region" description="Polar residues" evidence="2">
    <location>
        <begin position="310"/>
        <end position="320"/>
    </location>
</feature>
<gene>
    <name evidence="5" type="primary">LOC101852150</name>
</gene>
<evidence type="ECO:0000259" key="3">
    <source>
        <dbReference type="PROSITE" id="PS50222"/>
    </source>
</evidence>
<feature type="region of interest" description="Disordered" evidence="2">
    <location>
        <begin position="1"/>
        <end position="31"/>
    </location>
</feature>
<dbReference type="InterPro" id="IPR040171">
    <property type="entry name" value="USBP1-like"/>
</dbReference>
<feature type="domain" description="EF-hand" evidence="3">
    <location>
        <begin position="28"/>
        <end position="63"/>
    </location>
</feature>
<name>A0ABM1AFD1_APLCA</name>
<feature type="region of interest" description="Disordered" evidence="2">
    <location>
        <begin position="486"/>
        <end position="518"/>
    </location>
</feature>
<proteinExistence type="predicted"/>
<sequence>MMAERGSSSGSGSENGDSRNSSSRSSASEEERLRRLFNSCDADGDGYLDGEDLTFMCRMLNMADSVGEVRQQLGLTDESRLSFHDFLRCRTRVMLESSALQQPHQQSQAHDLEAVTSPALLSAGEDTGIESDASGVMGNVQPASQMTLWPTLSSDSLGALSCTKPDSADYDSGARDLSPEPVTMTLTQLMDTHDPQAMAQLRKAGADSLLDIADRLHAAALTSLKGEVIELKNHMHRLTSDRNLLDPQKQNHPENKLGPSDFEDRLEQLTSRYEERIIELHSVIAELRKKLERHQINVIREEEEYEESEQGQSTRSNDGESLNEKDENAEICQEFSRVVSEIQTAMAAKPLETPPSGGREEDEEERRRKASQDVPREEGEEGDQSDPAKPSLSETPGSEPPPELPPRAARPCTLPHGNSSATFTLDPQARSEVGVLQADNEELRRQTSQLEVELGHMAGKMAAVVREKEALIGKVYDLQQHLQTVTSATSPSHSRVATPTKQTVTPPPPADRRGSEQDNFPVAKIAELKKLRTCVGDMQGILGSEVAMMGVS</sequence>
<feature type="region of interest" description="Disordered" evidence="2">
    <location>
        <begin position="241"/>
        <end position="262"/>
    </location>
</feature>
<feature type="region of interest" description="Disordered" evidence="2">
    <location>
        <begin position="345"/>
        <end position="428"/>
    </location>
</feature>
<feature type="compositionally biased region" description="Polar residues" evidence="2">
    <location>
        <begin position="486"/>
        <end position="497"/>
    </location>
</feature>
<dbReference type="SMART" id="SM00054">
    <property type="entry name" value="EFh"/>
    <property type="match status" value="1"/>
</dbReference>
<feature type="compositionally biased region" description="Polar residues" evidence="2">
    <location>
        <begin position="416"/>
        <end position="425"/>
    </location>
</feature>
<dbReference type="GeneID" id="101852150"/>
<dbReference type="PROSITE" id="PS00018">
    <property type="entry name" value="EF_HAND_1"/>
    <property type="match status" value="1"/>
</dbReference>
<keyword evidence="1" id="KW-0106">Calcium</keyword>
<dbReference type="InterPro" id="IPR018247">
    <property type="entry name" value="EF_Hand_1_Ca_BS"/>
</dbReference>
<dbReference type="Proteomes" id="UP000694888">
    <property type="component" value="Unplaced"/>
</dbReference>
<dbReference type="PROSITE" id="PS50222">
    <property type="entry name" value="EF_HAND_2"/>
    <property type="match status" value="1"/>
</dbReference>